<dbReference type="GO" id="GO:0015528">
    <property type="term" value="F:lactose:proton symporter activity"/>
    <property type="evidence" value="ECO:0007669"/>
    <property type="project" value="TreeGrafter"/>
</dbReference>
<keyword evidence="4" id="KW-0997">Cell inner membrane</keyword>
<proteinExistence type="predicted"/>
<dbReference type="GO" id="GO:0030395">
    <property type="term" value="F:lactose binding"/>
    <property type="evidence" value="ECO:0007669"/>
    <property type="project" value="TreeGrafter"/>
</dbReference>
<evidence type="ECO:0000256" key="4">
    <source>
        <dbReference type="ARBA" id="ARBA00022519"/>
    </source>
</evidence>
<evidence type="ECO:0000256" key="5">
    <source>
        <dbReference type="ARBA" id="ARBA00022692"/>
    </source>
</evidence>
<feature type="transmembrane region" description="Helical" evidence="8">
    <location>
        <begin position="71"/>
        <end position="88"/>
    </location>
</feature>
<evidence type="ECO:0000256" key="1">
    <source>
        <dbReference type="ARBA" id="ARBA00004429"/>
    </source>
</evidence>
<dbReference type="PANTHER" id="PTHR23522">
    <property type="entry name" value="BLL5896 PROTEIN"/>
    <property type="match status" value="1"/>
</dbReference>
<evidence type="ECO:0000259" key="9">
    <source>
        <dbReference type="PROSITE" id="PS50850"/>
    </source>
</evidence>
<keyword evidence="3" id="KW-1003">Cell membrane</keyword>
<evidence type="ECO:0000313" key="11">
    <source>
        <dbReference type="Proteomes" id="UP000886883"/>
    </source>
</evidence>
<gene>
    <name evidence="10" type="ORF">H9763_08500</name>
</gene>
<dbReference type="PANTHER" id="PTHR23522:SF10">
    <property type="entry name" value="3-PHENYLPROPIONIC ACID TRANSPORTER-RELATED"/>
    <property type="match status" value="1"/>
</dbReference>
<keyword evidence="6 8" id="KW-1133">Transmembrane helix</keyword>
<dbReference type="Proteomes" id="UP000886883">
    <property type="component" value="Unassembled WGS sequence"/>
</dbReference>
<evidence type="ECO:0000256" key="6">
    <source>
        <dbReference type="ARBA" id="ARBA00022989"/>
    </source>
</evidence>
<organism evidence="10 11">
    <name type="scientific">Candidatus Eisenbergiella merdigallinarum</name>
    <dbReference type="NCBI Taxonomy" id="2838552"/>
    <lineage>
        <taxon>Bacteria</taxon>
        <taxon>Bacillati</taxon>
        <taxon>Bacillota</taxon>
        <taxon>Clostridia</taxon>
        <taxon>Lachnospirales</taxon>
        <taxon>Lachnospiraceae</taxon>
        <taxon>Eisenbergiella</taxon>
    </lineage>
</organism>
<dbReference type="PROSITE" id="PS50850">
    <property type="entry name" value="MFS"/>
    <property type="match status" value="2"/>
</dbReference>
<evidence type="ECO:0000256" key="7">
    <source>
        <dbReference type="ARBA" id="ARBA00023136"/>
    </source>
</evidence>
<dbReference type="AlphaFoldDB" id="A0A9D2SDV5"/>
<dbReference type="GO" id="GO:0005886">
    <property type="term" value="C:plasma membrane"/>
    <property type="evidence" value="ECO:0007669"/>
    <property type="project" value="UniProtKB-SubCell"/>
</dbReference>
<feature type="transmembrane region" description="Helical" evidence="8">
    <location>
        <begin position="217"/>
        <end position="238"/>
    </location>
</feature>
<keyword evidence="5 8" id="KW-0812">Transmembrane</keyword>
<evidence type="ECO:0000256" key="2">
    <source>
        <dbReference type="ARBA" id="ARBA00022448"/>
    </source>
</evidence>
<feature type="domain" description="Major facilitator superfamily (MFS) profile" evidence="9">
    <location>
        <begin position="215"/>
        <end position="401"/>
    </location>
</feature>
<feature type="transmembrane region" description="Helical" evidence="8">
    <location>
        <begin position="372"/>
        <end position="392"/>
    </location>
</feature>
<feature type="transmembrane region" description="Helical" evidence="8">
    <location>
        <begin position="7"/>
        <end position="30"/>
    </location>
</feature>
<dbReference type="Gene3D" id="1.20.1250.20">
    <property type="entry name" value="MFS general substrate transporter like domains"/>
    <property type="match status" value="2"/>
</dbReference>
<dbReference type="SUPFAM" id="SSF103473">
    <property type="entry name" value="MFS general substrate transporter"/>
    <property type="match status" value="1"/>
</dbReference>
<feature type="transmembrane region" description="Helical" evidence="8">
    <location>
        <begin position="250"/>
        <end position="270"/>
    </location>
</feature>
<dbReference type="InterPro" id="IPR036259">
    <property type="entry name" value="MFS_trans_sf"/>
</dbReference>
<comment type="caution">
    <text evidence="10">The sequence shown here is derived from an EMBL/GenBank/DDBJ whole genome shotgun (WGS) entry which is preliminary data.</text>
</comment>
<dbReference type="InterPro" id="IPR024989">
    <property type="entry name" value="MFS_assoc_dom"/>
</dbReference>
<feature type="transmembrane region" description="Helical" evidence="8">
    <location>
        <begin position="282"/>
        <end position="303"/>
    </location>
</feature>
<dbReference type="Pfam" id="PF12832">
    <property type="entry name" value="MFS_1_like"/>
    <property type="match status" value="1"/>
</dbReference>
<name>A0A9D2SDV5_9FIRM</name>
<evidence type="ECO:0000313" key="10">
    <source>
        <dbReference type="EMBL" id="HJB91491.1"/>
    </source>
</evidence>
<evidence type="ECO:0000256" key="8">
    <source>
        <dbReference type="SAM" id="Phobius"/>
    </source>
</evidence>
<protein>
    <submittedName>
        <fullName evidence="10">MFS transporter</fullName>
    </submittedName>
</protein>
<keyword evidence="2" id="KW-0813">Transport</keyword>
<dbReference type="EMBL" id="DWXE01000028">
    <property type="protein sequence ID" value="HJB91491.1"/>
    <property type="molecule type" value="Genomic_DNA"/>
</dbReference>
<feature type="transmembrane region" description="Helical" evidence="8">
    <location>
        <begin position="315"/>
        <end position="332"/>
    </location>
</feature>
<dbReference type="InterPro" id="IPR020846">
    <property type="entry name" value="MFS_dom"/>
</dbReference>
<reference evidence="10" key="2">
    <citation type="submission" date="2021-04" db="EMBL/GenBank/DDBJ databases">
        <authorList>
            <person name="Gilroy R."/>
        </authorList>
    </citation>
    <scope>NUCLEOTIDE SEQUENCE</scope>
    <source>
        <strain evidence="10">USAMLcec3-2134</strain>
    </source>
</reference>
<evidence type="ECO:0000256" key="3">
    <source>
        <dbReference type="ARBA" id="ARBA00022475"/>
    </source>
</evidence>
<feature type="transmembrane region" description="Helical" evidence="8">
    <location>
        <begin position="158"/>
        <end position="178"/>
    </location>
</feature>
<feature type="transmembrane region" description="Helical" evidence="8">
    <location>
        <begin position="339"/>
        <end position="360"/>
    </location>
</feature>
<sequence length="401" mass="42786">MKRKAVFFSFLLFLYYCRYCILYSFASVFFDEQGYSAVRIGQLAAASGLVVIFAGPIAGMLADRIGSEKKVILSCLLLTFILTAEVYAVRKEFYALLLSYGAVSFFDKAISPLLDSWIVRSGGKDNALPYGRIRAAGSLGGALSAAGTGALIDAAGFGMVFFLHMGMTALLFLGALYAGKRWDVSGGKAGDGNLSDGKSGREKAPCDAAQMARPLSYAALLAVVVFLFTGVTAEITYYPILFQKCGGSKAGLGLAMFLMSASELTGMALYPSLRRRVPLRWALFLSLIVYTIKLGIQVFAFRIPVLMLLQLLQGGAYGILLPAVTEMVPLLAGRRRTAAALSACHAGMQGVGTVLGNWAAGMICGAFGLRQAFAAGTCFCGLAAALYFIVFFTPQKRSPRL</sequence>
<reference evidence="10" key="1">
    <citation type="journal article" date="2021" name="PeerJ">
        <title>Extensive microbial diversity within the chicken gut microbiome revealed by metagenomics and culture.</title>
        <authorList>
            <person name="Gilroy R."/>
            <person name="Ravi A."/>
            <person name="Getino M."/>
            <person name="Pursley I."/>
            <person name="Horton D.L."/>
            <person name="Alikhan N.F."/>
            <person name="Baker D."/>
            <person name="Gharbi K."/>
            <person name="Hall N."/>
            <person name="Watson M."/>
            <person name="Adriaenssens E.M."/>
            <person name="Foster-Nyarko E."/>
            <person name="Jarju S."/>
            <person name="Secka A."/>
            <person name="Antonio M."/>
            <person name="Oren A."/>
            <person name="Chaudhuri R.R."/>
            <person name="La Ragione R."/>
            <person name="Hildebrand F."/>
            <person name="Pallen M.J."/>
        </authorList>
    </citation>
    <scope>NUCLEOTIDE SEQUENCE</scope>
    <source>
        <strain evidence="10">USAMLcec3-2134</strain>
    </source>
</reference>
<accession>A0A9D2SDV5</accession>
<keyword evidence="7 8" id="KW-0472">Membrane</keyword>
<feature type="transmembrane region" description="Helical" evidence="8">
    <location>
        <begin position="36"/>
        <end position="59"/>
    </location>
</feature>
<comment type="subcellular location">
    <subcellularLocation>
        <location evidence="1">Cell inner membrane</location>
        <topology evidence="1">Multi-pass membrane protein</topology>
    </subcellularLocation>
</comment>
<feature type="domain" description="Major facilitator superfamily (MFS) profile" evidence="9">
    <location>
        <begin position="1"/>
        <end position="183"/>
    </location>
</feature>